<dbReference type="PANTHER" id="PTHR48111">
    <property type="entry name" value="REGULATOR OF RPOS"/>
    <property type="match status" value="1"/>
</dbReference>
<feature type="domain" description="OmpR/PhoB-type" evidence="9">
    <location>
        <begin position="120"/>
        <end position="215"/>
    </location>
</feature>
<dbReference type="GO" id="GO:0005829">
    <property type="term" value="C:cytosol"/>
    <property type="evidence" value="ECO:0007669"/>
    <property type="project" value="TreeGrafter"/>
</dbReference>
<evidence type="ECO:0000313" key="11">
    <source>
        <dbReference type="Proteomes" id="UP000261811"/>
    </source>
</evidence>
<evidence type="ECO:0000313" key="10">
    <source>
        <dbReference type="EMBL" id="RFU40918.1"/>
    </source>
</evidence>
<dbReference type="SMART" id="SM00862">
    <property type="entry name" value="Trans_reg_C"/>
    <property type="match status" value="1"/>
</dbReference>
<evidence type="ECO:0000259" key="9">
    <source>
        <dbReference type="PROSITE" id="PS51755"/>
    </source>
</evidence>
<name>A0A372JNJ9_9ACTN</name>
<evidence type="ECO:0000256" key="3">
    <source>
        <dbReference type="ARBA" id="ARBA00023125"/>
    </source>
</evidence>
<dbReference type="PROSITE" id="PS50110">
    <property type="entry name" value="RESPONSE_REGULATORY"/>
    <property type="match status" value="1"/>
</dbReference>
<evidence type="ECO:0000256" key="7">
    <source>
        <dbReference type="PROSITE-ProRule" id="PRU01091"/>
    </source>
</evidence>
<evidence type="ECO:0000256" key="4">
    <source>
        <dbReference type="ARBA" id="ARBA00023163"/>
    </source>
</evidence>
<dbReference type="Gene3D" id="6.10.250.690">
    <property type="match status" value="1"/>
</dbReference>
<dbReference type="InterPro" id="IPR001867">
    <property type="entry name" value="OmpR/PhoB-type_DNA-bd"/>
</dbReference>
<dbReference type="PROSITE" id="PS51755">
    <property type="entry name" value="OMPR_PHOB"/>
    <property type="match status" value="1"/>
</dbReference>
<dbReference type="Gene3D" id="1.10.10.10">
    <property type="entry name" value="Winged helix-like DNA-binding domain superfamily/Winged helix DNA-binding domain"/>
    <property type="match status" value="1"/>
</dbReference>
<feature type="DNA-binding region" description="OmpR/PhoB-type" evidence="7">
    <location>
        <begin position="120"/>
        <end position="215"/>
    </location>
</feature>
<keyword evidence="2" id="KW-0805">Transcription regulation</keyword>
<dbReference type="Gene3D" id="3.40.50.2300">
    <property type="match status" value="1"/>
</dbReference>
<feature type="modified residue" description="4-aspartylphosphate" evidence="6">
    <location>
        <position position="49"/>
    </location>
</feature>
<feature type="domain" description="Response regulatory" evidence="8">
    <location>
        <begin position="2"/>
        <end position="111"/>
    </location>
</feature>
<keyword evidence="3 7" id="KW-0238">DNA-binding</keyword>
<gene>
    <name evidence="10" type="ORF">DZF91_14575</name>
</gene>
<dbReference type="CDD" id="cd00383">
    <property type="entry name" value="trans_reg_C"/>
    <property type="match status" value="1"/>
</dbReference>
<proteinExistence type="predicted"/>
<dbReference type="InterPro" id="IPR039420">
    <property type="entry name" value="WalR-like"/>
</dbReference>
<dbReference type="GO" id="GO:0006355">
    <property type="term" value="P:regulation of DNA-templated transcription"/>
    <property type="evidence" value="ECO:0007669"/>
    <property type="project" value="InterPro"/>
</dbReference>
<comment type="caution">
    <text evidence="10">The sequence shown here is derived from an EMBL/GenBank/DDBJ whole genome shotgun (WGS) entry which is preliminary data.</text>
</comment>
<dbReference type="Pfam" id="PF00486">
    <property type="entry name" value="Trans_reg_C"/>
    <property type="match status" value="1"/>
</dbReference>
<dbReference type="InterPro" id="IPR001789">
    <property type="entry name" value="Sig_transdc_resp-reg_receiver"/>
</dbReference>
<dbReference type="SUPFAM" id="SSF52172">
    <property type="entry name" value="CheY-like"/>
    <property type="match status" value="1"/>
</dbReference>
<dbReference type="OrthoDB" id="116118at2"/>
<dbReference type="EMBL" id="QURH01000250">
    <property type="protein sequence ID" value="RFU40918.1"/>
    <property type="molecule type" value="Genomic_DNA"/>
</dbReference>
<organism evidence="10 11">
    <name type="scientific">Actinomadura logoneensis</name>
    <dbReference type="NCBI Taxonomy" id="2293572"/>
    <lineage>
        <taxon>Bacteria</taxon>
        <taxon>Bacillati</taxon>
        <taxon>Actinomycetota</taxon>
        <taxon>Actinomycetes</taxon>
        <taxon>Streptosporangiales</taxon>
        <taxon>Thermomonosporaceae</taxon>
        <taxon>Actinomadura</taxon>
    </lineage>
</organism>
<sequence>MRVLLVEDDLRLAAALATHLRRGGYEVTHARTAADGVRLAADADFVLLDLGLPDADGLKALERVRRGSDVPLIVVTARAGDVLKGLHRGADDYLVKPVRPDELLARMRAVVRRSARPARVRRAVAGDVVVDLAARRVTVAGRDVPLTRREFDVLAVLAARPGEVCARDEILLALWGDTSLSASRALNVHVRNIRSKTGRNGLIVTLVGTGYRLGDDPS</sequence>
<dbReference type="Proteomes" id="UP000261811">
    <property type="component" value="Unassembled WGS sequence"/>
</dbReference>
<dbReference type="GO" id="GO:0032993">
    <property type="term" value="C:protein-DNA complex"/>
    <property type="evidence" value="ECO:0007669"/>
    <property type="project" value="TreeGrafter"/>
</dbReference>
<evidence type="ECO:0000256" key="1">
    <source>
        <dbReference type="ARBA" id="ARBA00022553"/>
    </source>
</evidence>
<dbReference type="Pfam" id="PF00072">
    <property type="entry name" value="Response_reg"/>
    <property type="match status" value="1"/>
</dbReference>
<dbReference type="GO" id="GO:0000976">
    <property type="term" value="F:transcription cis-regulatory region binding"/>
    <property type="evidence" value="ECO:0007669"/>
    <property type="project" value="TreeGrafter"/>
</dbReference>
<dbReference type="InterPro" id="IPR011006">
    <property type="entry name" value="CheY-like_superfamily"/>
</dbReference>
<evidence type="ECO:0000256" key="6">
    <source>
        <dbReference type="PROSITE-ProRule" id="PRU00169"/>
    </source>
</evidence>
<dbReference type="PANTHER" id="PTHR48111:SF72">
    <property type="entry name" value="SENSORY TRANSDUCTION PROTEIN REGX3"/>
    <property type="match status" value="1"/>
</dbReference>
<evidence type="ECO:0000256" key="5">
    <source>
        <dbReference type="ARBA" id="ARBA00041201"/>
    </source>
</evidence>
<protein>
    <recommendedName>
        <fullName evidence="5">Sensory transduction protein RegX3</fullName>
    </recommendedName>
</protein>
<dbReference type="GO" id="GO:0000156">
    <property type="term" value="F:phosphorelay response regulator activity"/>
    <property type="evidence" value="ECO:0007669"/>
    <property type="project" value="TreeGrafter"/>
</dbReference>
<keyword evidence="1 6" id="KW-0597">Phosphoprotein</keyword>
<evidence type="ECO:0000256" key="2">
    <source>
        <dbReference type="ARBA" id="ARBA00023015"/>
    </source>
</evidence>
<dbReference type="SMART" id="SM00448">
    <property type="entry name" value="REC"/>
    <property type="match status" value="1"/>
</dbReference>
<dbReference type="AlphaFoldDB" id="A0A372JNJ9"/>
<evidence type="ECO:0000259" key="8">
    <source>
        <dbReference type="PROSITE" id="PS50110"/>
    </source>
</evidence>
<dbReference type="InterPro" id="IPR036388">
    <property type="entry name" value="WH-like_DNA-bd_sf"/>
</dbReference>
<dbReference type="RefSeq" id="WP_117358007.1">
    <property type="nucleotide sequence ID" value="NZ_QURH01000250.1"/>
</dbReference>
<reference evidence="10 11" key="1">
    <citation type="submission" date="2018-08" db="EMBL/GenBank/DDBJ databases">
        <title>Actinomadura jelena sp. nov., a novel Actinomycete isolated from soil in Chad.</title>
        <authorList>
            <person name="Shi L."/>
        </authorList>
    </citation>
    <scope>NUCLEOTIDE SEQUENCE [LARGE SCALE GENOMIC DNA]</scope>
    <source>
        <strain evidence="10 11">NEAU-G17</strain>
    </source>
</reference>
<keyword evidence="4" id="KW-0804">Transcription</keyword>
<accession>A0A372JNJ9</accession>
<keyword evidence="11" id="KW-1185">Reference proteome</keyword>